<feature type="compositionally biased region" description="Basic and acidic residues" evidence="1">
    <location>
        <begin position="20"/>
        <end position="39"/>
    </location>
</feature>
<evidence type="ECO:0000313" key="2">
    <source>
        <dbReference type="EMBL" id="KQB85476.1"/>
    </source>
</evidence>
<sequence>MYGREHRWDDGANQGHQRTHRWEEGTTGHERTHRWDDSAHTPSQYEQDMRLGPLSESRTGGVQPGNTGPDGLSAADSARSNVPTIPLWEEEIRGDDGQSRTVQVADIGNGTQAVVGEDGRATGEVVRPNPVTGEKIVEVQEGLRGRVLNPEPENAAEESAAPQETEAAAPGSIPKVSQQNDPAAEPEAEEETNELPVAPLGAIGAAIGGIGVLERRRRNRSWQGDLDWGNGREQSLILLEGPESPREYRYDLEVPPGGRVVENLDGSVDVLDAQGNVTKHVKAPWAYDALGREVPTYFEVDPETGELVQVVDPERTTALPILADPDKYDATKPASDNPAKNPENMSKNPVTGQRSWELSDGRIVTEHPRQDGSGRTDWTLTNKEGTKQESLSQVQWDEDGSPTNLKTINNSAVDLPQQDRQDWANRTGTSKGSNIDNHPFNNGDGTFSDPTQGTTVPGYYNRELDKRSFADGNGGYITEHPNGNGTSDWTHNNTEGQQEAVASLEWKDEGGLEQAQMIDNTLVESPPETGENDQTWYNGTVTQDPYDGMFQDEQGRWHDGAKNVEGADTPVYRMDDGTVLYGKEDIFNHTDWVQEKRNGDRSVVRELDWDGNGDPEVVKQDPYLTRDEYVDKYGEVKGPSLGGTDIAGGIYDFGTGTPLAFSEVEAKRVTKKISEKGAEKAGRSVDDVARIAGLSSHVFGGAGVAAGALMDIEDDMDPTEAWVSNGVGGAASLGAGALAAGGLALLPFAVPAAATIFVPIAASYIVGAVTTKGIQYLWNENDKK</sequence>
<feature type="region of interest" description="Disordered" evidence="1">
    <location>
        <begin position="152"/>
        <end position="200"/>
    </location>
</feature>
<dbReference type="STRING" id="1544416.Cocul_00622"/>
<dbReference type="EMBL" id="LKST01000001">
    <property type="protein sequence ID" value="KQB85476.1"/>
    <property type="molecule type" value="Genomic_DNA"/>
</dbReference>
<gene>
    <name evidence="2" type="ORF">Cocul_00622</name>
</gene>
<feature type="compositionally biased region" description="Polar residues" evidence="1">
    <location>
        <begin position="343"/>
        <end position="356"/>
    </location>
</feature>
<feature type="compositionally biased region" description="Acidic residues" evidence="1">
    <location>
        <begin position="184"/>
        <end position="193"/>
    </location>
</feature>
<feature type="region of interest" description="Disordered" evidence="1">
    <location>
        <begin position="1"/>
        <end position="80"/>
    </location>
</feature>
<feature type="compositionally biased region" description="Basic and acidic residues" evidence="1">
    <location>
        <begin position="357"/>
        <end position="374"/>
    </location>
</feature>
<name>A0A0Q0YSV1_9CORY</name>
<keyword evidence="3" id="KW-1185">Reference proteome</keyword>
<proteinExistence type="predicted"/>
<organism evidence="2 3">
    <name type="scientific">Corynebacterium oculi</name>
    <dbReference type="NCBI Taxonomy" id="1544416"/>
    <lineage>
        <taxon>Bacteria</taxon>
        <taxon>Bacillati</taxon>
        <taxon>Actinomycetota</taxon>
        <taxon>Actinomycetes</taxon>
        <taxon>Mycobacteriales</taxon>
        <taxon>Corynebacteriaceae</taxon>
        <taxon>Corynebacterium</taxon>
    </lineage>
</organism>
<protein>
    <submittedName>
        <fullName evidence="2">Uncharacterized protein</fullName>
    </submittedName>
</protein>
<feature type="compositionally biased region" description="Polar residues" evidence="1">
    <location>
        <begin position="376"/>
        <end position="412"/>
    </location>
</feature>
<feature type="region of interest" description="Disordered" evidence="1">
    <location>
        <begin position="320"/>
        <end position="452"/>
    </location>
</feature>
<feature type="compositionally biased region" description="Polar residues" evidence="1">
    <location>
        <begin position="424"/>
        <end position="452"/>
    </location>
</feature>
<feature type="compositionally biased region" description="Polar residues" evidence="1">
    <location>
        <begin position="56"/>
        <end position="66"/>
    </location>
</feature>
<evidence type="ECO:0000313" key="3">
    <source>
        <dbReference type="Proteomes" id="UP000050517"/>
    </source>
</evidence>
<dbReference type="AlphaFoldDB" id="A0A0Q0YSV1"/>
<accession>A0A0Q0YSV1</accession>
<feature type="compositionally biased region" description="Basic and acidic residues" evidence="1">
    <location>
        <begin position="1"/>
        <end position="10"/>
    </location>
</feature>
<feature type="compositionally biased region" description="Low complexity" evidence="1">
    <location>
        <begin position="152"/>
        <end position="162"/>
    </location>
</feature>
<dbReference type="Proteomes" id="UP000050517">
    <property type="component" value="Unassembled WGS sequence"/>
</dbReference>
<comment type="caution">
    <text evidence="2">The sequence shown here is derived from an EMBL/GenBank/DDBJ whole genome shotgun (WGS) entry which is preliminary data.</text>
</comment>
<reference evidence="2 3" key="1">
    <citation type="submission" date="2015-10" db="EMBL/GenBank/DDBJ databases">
        <title>Corynebacteirum lowii and Corynebacterium oculi species nova, derived from human clinical disease and and emended description of Corynebacterium mastiditis.</title>
        <authorList>
            <person name="Bernard K."/>
            <person name="Pacheco A.L."/>
            <person name="Mcdougall C."/>
            <person name="Burtx T."/>
            <person name="Weibe D."/>
            <person name="Tyler S."/>
            <person name="Olson A.B."/>
            <person name="Cnockaert M."/>
            <person name="Eguchi H."/>
            <person name="Kuwahara T."/>
            <person name="Nakayama-Imaohji H."/>
            <person name="Boudewijins M."/>
            <person name="Van Hoecke F."/>
            <person name="Bernier A.-M."/>
            <person name="Vandamme P."/>
        </authorList>
    </citation>
    <scope>NUCLEOTIDE SEQUENCE [LARGE SCALE GENOMIC DNA]</scope>
    <source>
        <strain evidence="2 3">NML 130210</strain>
    </source>
</reference>
<evidence type="ECO:0000256" key="1">
    <source>
        <dbReference type="SAM" id="MobiDB-lite"/>
    </source>
</evidence>
<dbReference type="PATRIC" id="fig|1544416.3.peg.621"/>